<dbReference type="AlphaFoldDB" id="A0A430AZR2"/>
<dbReference type="SUPFAM" id="SSF48557">
    <property type="entry name" value="L-aspartase-like"/>
    <property type="match status" value="1"/>
</dbReference>
<dbReference type="Proteomes" id="UP000287605">
    <property type="component" value="Unassembled WGS sequence"/>
</dbReference>
<keyword evidence="3" id="KW-1185">Reference proteome</keyword>
<sequence>MGASEIGNVSERRIERLVNTNLSGLPSFLVKYLEVNSGLMVIQYAAVALASENKILSHPASVDSITSCENQEDFVSMGTTAARTARDIVSNSRRIIATELLAACQALDFVLDKGSLGEGTKTAHEEFRKSVKFIENDKDIEMYDELEKATDLLVKGDFLKAVEKKVRLDIQFN</sequence>
<reference evidence="2 3" key="1">
    <citation type="submission" date="2017-05" db="EMBL/GenBank/DDBJ databases">
        <title>Vagococcus spp. assemblies.</title>
        <authorList>
            <person name="Gulvik C.A."/>
        </authorList>
    </citation>
    <scope>NUCLEOTIDE SEQUENCE [LARGE SCALE GENOMIC DNA]</scope>
    <source>
        <strain evidence="2 3">CCUG 51432</strain>
    </source>
</reference>
<evidence type="ECO:0008006" key="4">
    <source>
        <dbReference type="Google" id="ProtNLM"/>
    </source>
</evidence>
<dbReference type="Gene3D" id="1.20.200.10">
    <property type="entry name" value="Fumarase/aspartase (Central domain)"/>
    <property type="match status" value="1"/>
</dbReference>
<dbReference type="EMBL" id="NGKA01000005">
    <property type="protein sequence ID" value="RSU13492.1"/>
    <property type="molecule type" value="Genomic_DNA"/>
</dbReference>
<comment type="caution">
    <text evidence="2">The sequence shown here is derived from an EMBL/GenBank/DDBJ whole genome shotgun (WGS) entry which is preliminary data.</text>
</comment>
<gene>
    <name evidence="2" type="ORF">CBF29_04360</name>
</gene>
<evidence type="ECO:0000313" key="2">
    <source>
        <dbReference type="EMBL" id="RSU13492.1"/>
    </source>
</evidence>
<evidence type="ECO:0000313" key="3">
    <source>
        <dbReference type="Proteomes" id="UP000287605"/>
    </source>
</evidence>
<dbReference type="OrthoDB" id="9806955at2"/>
<name>A0A430AZR2_9ENTE</name>
<protein>
    <recommendedName>
        <fullName evidence="4">Histidine ammonia-lyase</fullName>
    </recommendedName>
</protein>
<dbReference type="Pfam" id="PF00221">
    <property type="entry name" value="Lyase_aromatic"/>
    <property type="match status" value="1"/>
</dbReference>
<evidence type="ECO:0000256" key="1">
    <source>
        <dbReference type="ARBA" id="ARBA00023239"/>
    </source>
</evidence>
<accession>A0A430AZR2</accession>
<organism evidence="2 3">
    <name type="scientific">Vagococcus elongatus</name>
    <dbReference type="NCBI Taxonomy" id="180344"/>
    <lineage>
        <taxon>Bacteria</taxon>
        <taxon>Bacillati</taxon>
        <taxon>Bacillota</taxon>
        <taxon>Bacilli</taxon>
        <taxon>Lactobacillales</taxon>
        <taxon>Enterococcaceae</taxon>
        <taxon>Vagococcus</taxon>
    </lineage>
</organism>
<proteinExistence type="predicted"/>
<keyword evidence="1" id="KW-0456">Lyase</keyword>
<dbReference type="PANTHER" id="PTHR10362">
    <property type="entry name" value="HISTIDINE AMMONIA-LYASE"/>
    <property type="match status" value="1"/>
</dbReference>
<dbReference type="GO" id="GO:0016841">
    <property type="term" value="F:ammonia-lyase activity"/>
    <property type="evidence" value="ECO:0007669"/>
    <property type="project" value="UniProtKB-ARBA"/>
</dbReference>
<dbReference type="InterPro" id="IPR008948">
    <property type="entry name" value="L-Aspartase-like"/>
</dbReference>
<dbReference type="InterPro" id="IPR001106">
    <property type="entry name" value="Aromatic_Lyase"/>
</dbReference>